<dbReference type="GO" id="GO:0046872">
    <property type="term" value="F:metal ion binding"/>
    <property type="evidence" value="ECO:0007669"/>
    <property type="project" value="UniProtKB-KW"/>
</dbReference>
<keyword evidence="10" id="KW-0238">DNA-binding</keyword>
<dbReference type="OrthoDB" id="2396991at2759"/>
<dbReference type="GO" id="GO:0003677">
    <property type="term" value="F:DNA binding"/>
    <property type="evidence" value="ECO:0007669"/>
    <property type="project" value="UniProtKB-KW"/>
</dbReference>
<accession>A0A1R1Y5E8</accession>
<evidence type="ECO:0000313" key="13">
    <source>
        <dbReference type="EMBL" id="OMJ22025.1"/>
    </source>
</evidence>
<feature type="compositionally biased region" description="Polar residues" evidence="11">
    <location>
        <begin position="1"/>
        <end position="14"/>
    </location>
</feature>
<dbReference type="Proteomes" id="UP000187283">
    <property type="component" value="Unassembled WGS sequence"/>
</dbReference>
<dbReference type="GO" id="GO:0005198">
    <property type="term" value="F:structural molecule activity"/>
    <property type="evidence" value="ECO:0007669"/>
    <property type="project" value="InterPro"/>
</dbReference>
<evidence type="ECO:0000256" key="11">
    <source>
        <dbReference type="SAM" id="MobiDB-lite"/>
    </source>
</evidence>
<evidence type="ECO:0000256" key="1">
    <source>
        <dbReference type="ARBA" id="ARBA00022679"/>
    </source>
</evidence>
<dbReference type="AlphaFoldDB" id="A0A1R1Y5E8"/>
<protein>
    <submittedName>
        <fullName evidence="13">Replication-associated protein</fullName>
    </submittedName>
</protein>
<dbReference type="SUPFAM" id="SSF55464">
    <property type="entry name" value="Origin of replication-binding domain, RBD-like"/>
    <property type="match status" value="1"/>
</dbReference>
<dbReference type="GO" id="GO:0004519">
    <property type="term" value="F:endonuclease activity"/>
    <property type="evidence" value="ECO:0007669"/>
    <property type="project" value="UniProtKB-KW"/>
</dbReference>
<reference evidence="13 14" key="1">
    <citation type="submission" date="2017-01" db="EMBL/GenBank/DDBJ databases">
        <authorList>
            <person name="Mah S.A."/>
            <person name="Swanson W.J."/>
            <person name="Moy G.W."/>
            <person name="Vacquier V.D."/>
        </authorList>
    </citation>
    <scope>NUCLEOTIDE SEQUENCE [LARGE SCALE GENOMIC DNA]</scope>
    <source>
        <strain evidence="13 14">GSMNP</strain>
    </source>
</reference>
<keyword evidence="1" id="KW-0808">Transferase</keyword>
<evidence type="ECO:0000256" key="4">
    <source>
        <dbReference type="ARBA" id="ARBA00022722"/>
    </source>
</evidence>
<dbReference type="EMBL" id="LSSN01000858">
    <property type="protein sequence ID" value="OMJ22025.1"/>
    <property type="molecule type" value="Genomic_DNA"/>
</dbReference>
<evidence type="ECO:0000259" key="12">
    <source>
        <dbReference type="Pfam" id="PF00799"/>
    </source>
</evidence>
<dbReference type="InterPro" id="IPR049912">
    <property type="entry name" value="CRESS_DNA_REP"/>
</dbReference>
<dbReference type="Gene3D" id="3.40.1310.20">
    <property type="match status" value="1"/>
</dbReference>
<evidence type="ECO:0000256" key="8">
    <source>
        <dbReference type="ARBA" id="ARBA00022801"/>
    </source>
</evidence>
<keyword evidence="5" id="KW-0479">Metal-binding</keyword>
<dbReference type="GO" id="GO:0016779">
    <property type="term" value="F:nucleotidyltransferase activity"/>
    <property type="evidence" value="ECO:0007669"/>
    <property type="project" value="UniProtKB-KW"/>
</dbReference>
<dbReference type="InterPro" id="IPR001191">
    <property type="entry name" value="Gemini_AL1_REP"/>
</dbReference>
<keyword evidence="3" id="KW-0235">DNA replication</keyword>
<keyword evidence="7" id="KW-0255">Endonuclease</keyword>
<dbReference type="GO" id="GO:0006260">
    <property type="term" value="P:DNA replication"/>
    <property type="evidence" value="ECO:0007669"/>
    <property type="project" value="UniProtKB-KW"/>
</dbReference>
<evidence type="ECO:0000313" key="14">
    <source>
        <dbReference type="Proteomes" id="UP000187283"/>
    </source>
</evidence>
<proteinExistence type="predicted"/>
<evidence type="ECO:0000256" key="2">
    <source>
        <dbReference type="ARBA" id="ARBA00022695"/>
    </source>
</evidence>
<keyword evidence="6" id="KW-0547">Nucleotide-binding</keyword>
<keyword evidence="14" id="KW-1185">Reference proteome</keyword>
<keyword evidence="8" id="KW-0378">Hydrolase</keyword>
<dbReference type="GO" id="GO:0016787">
    <property type="term" value="F:hydrolase activity"/>
    <property type="evidence" value="ECO:0007669"/>
    <property type="project" value="UniProtKB-KW"/>
</dbReference>
<keyword evidence="2" id="KW-0548">Nucleotidyltransferase</keyword>
<sequence>MPASNNNSQTPRRVSSSTPYSAASSQRAIAPRPRLSQNISWMNTRSQPGFGFEPLANRFPPSAPACYPAYNFQSPELNLAINSQASVRSVHIQPNQAYGFMLPNALPLTASTSIIAPTAIAAPTAQPVQSTTSESSSNSSRGYRIGGKYIIAREKHSSGDPHIHVYLSRNAVKETRNPRFFDIMGFHGNYQVCRSSKSVQVYVVKDNDYITNIPDSEFPHKKTTSVQKYFAAATYEDALEVARNSNDLGRDYIRNSILFEKSTRNLKDRPVDENLEPFKDPSFRFIHPRGIKNWDRTKQALMLIGKSETGKSSYALTLFNNPLVINSLEDLKRRTHKHDGLIFDEFNALKRKLDREQMIALTNVEFASTIDVKYRSVRIPRLLPRVFLTNVKIFYNDEAITRRVKTIPVNSSLIVEKDVILIESDDEFEEDEDLDLSYFTL</sequence>
<keyword evidence="4" id="KW-0540">Nuclease</keyword>
<evidence type="ECO:0000256" key="3">
    <source>
        <dbReference type="ARBA" id="ARBA00022705"/>
    </source>
</evidence>
<feature type="region of interest" description="Disordered" evidence="11">
    <location>
        <begin position="1"/>
        <end position="35"/>
    </location>
</feature>
<dbReference type="Pfam" id="PF00799">
    <property type="entry name" value="Gemini_AL1"/>
    <property type="match status" value="1"/>
</dbReference>
<organism evidence="13 14">
    <name type="scientific">Smittium culicis</name>
    <dbReference type="NCBI Taxonomy" id="133412"/>
    <lineage>
        <taxon>Eukaryota</taxon>
        <taxon>Fungi</taxon>
        <taxon>Fungi incertae sedis</taxon>
        <taxon>Zoopagomycota</taxon>
        <taxon>Kickxellomycotina</taxon>
        <taxon>Harpellomycetes</taxon>
        <taxon>Harpellales</taxon>
        <taxon>Legeriomycetaceae</taxon>
        <taxon>Smittium</taxon>
    </lineage>
</organism>
<evidence type="ECO:0000256" key="6">
    <source>
        <dbReference type="ARBA" id="ARBA00022741"/>
    </source>
</evidence>
<evidence type="ECO:0000256" key="5">
    <source>
        <dbReference type="ARBA" id="ARBA00022723"/>
    </source>
</evidence>
<name>A0A1R1Y5E8_9FUNG</name>
<dbReference type="STRING" id="133412.A0A1R1Y5E8"/>
<evidence type="ECO:0000256" key="7">
    <source>
        <dbReference type="ARBA" id="ARBA00022759"/>
    </source>
</evidence>
<evidence type="ECO:0000256" key="9">
    <source>
        <dbReference type="ARBA" id="ARBA00023124"/>
    </source>
</evidence>
<keyword evidence="9" id="KW-0190">Covalent protein-DNA linkage</keyword>
<dbReference type="GO" id="GO:0000166">
    <property type="term" value="F:nucleotide binding"/>
    <property type="evidence" value="ECO:0007669"/>
    <property type="project" value="UniProtKB-KW"/>
</dbReference>
<gene>
    <name evidence="13" type="ORF">AYI70_g3125</name>
</gene>
<feature type="domain" description="CRESS-DNA virus Rep endonuclease" evidence="12">
    <location>
        <begin position="148"/>
        <end position="210"/>
    </location>
</feature>
<comment type="caution">
    <text evidence="13">The sequence shown here is derived from an EMBL/GenBank/DDBJ whole genome shotgun (WGS) entry which is preliminary data.</text>
</comment>
<dbReference type="PRINTS" id="PR00227">
    <property type="entry name" value="GEMCOATAL1"/>
</dbReference>
<feature type="compositionally biased region" description="Low complexity" evidence="11">
    <location>
        <begin position="15"/>
        <end position="25"/>
    </location>
</feature>
<evidence type="ECO:0000256" key="10">
    <source>
        <dbReference type="ARBA" id="ARBA00023125"/>
    </source>
</evidence>